<proteinExistence type="predicted"/>
<dbReference type="GO" id="GO:0005509">
    <property type="term" value="F:calcium ion binding"/>
    <property type="evidence" value="ECO:0007669"/>
    <property type="project" value="InterPro"/>
</dbReference>
<evidence type="ECO:0000256" key="6">
    <source>
        <dbReference type="ARBA" id="ARBA00022536"/>
    </source>
</evidence>
<feature type="domain" description="EGF-like" evidence="19">
    <location>
        <begin position="236"/>
        <end position="272"/>
    </location>
</feature>
<dbReference type="SMART" id="SM00179">
    <property type="entry name" value="EGF_CA"/>
    <property type="match status" value="5"/>
</dbReference>
<dbReference type="InterPro" id="IPR000152">
    <property type="entry name" value="EGF-type_Asp/Asn_hydroxyl_site"/>
</dbReference>
<dbReference type="GO" id="GO:0005112">
    <property type="term" value="F:Notch binding"/>
    <property type="evidence" value="ECO:0000318"/>
    <property type="project" value="GO_Central"/>
</dbReference>
<feature type="disulfide bond" evidence="17">
    <location>
        <begin position="112"/>
        <end position="121"/>
    </location>
</feature>
<evidence type="ECO:0000256" key="12">
    <source>
        <dbReference type="ARBA" id="ARBA00022989"/>
    </source>
</evidence>
<feature type="domain" description="EGF-like" evidence="19">
    <location>
        <begin position="123"/>
        <end position="159"/>
    </location>
</feature>
<evidence type="ECO:0000256" key="7">
    <source>
        <dbReference type="ARBA" id="ARBA00022692"/>
    </source>
</evidence>
<dbReference type="InterPro" id="IPR036508">
    <property type="entry name" value="Chitin-bd_dom_sf"/>
</dbReference>
<evidence type="ECO:0000256" key="13">
    <source>
        <dbReference type="ARBA" id="ARBA00023024"/>
    </source>
</evidence>
<keyword evidence="12" id="KW-1133">Transmembrane helix</keyword>
<name>A0A9J7L137_BRAFL</name>
<evidence type="ECO:0000256" key="3">
    <source>
        <dbReference type="ARBA" id="ARBA00012729"/>
    </source>
</evidence>
<reference evidence="21" key="1">
    <citation type="journal article" date="2020" name="Nat. Ecol. Evol.">
        <title>Deeply conserved synteny resolves early events in vertebrate evolution.</title>
        <authorList>
            <person name="Simakov O."/>
            <person name="Marletaz F."/>
            <person name="Yue J.X."/>
            <person name="O'Connell B."/>
            <person name="Jenkins J."/>
            <person name="Brandt A."/>
            <person name="Calef R."/>
            <person name="Tung C.H."/>
            <person name="Huang T.K."/>
            <person name="Schmutz J."/>
            <person name="Satoh N."/>
            <person name="Yu J.K."/>
            <person name="Putnam N.H."/>
            <person name="Green R.E."/>
            <person name="Rokhsar D.S."/>
        </authorList>
    </citation>
    <scope>NUCLEOTIDE SEQUENCE [LARGE SCALE GENOMIC DNA]</scope>
    <source>
        <strain evidence="21">S238N-H82</strain>
    </source>
</reference>
<dbReference type="PROSITE" id="PS01186">
    <property type="entry name" value="EGF_2"/>
    <property type="match status" value="4"/>
</dbReference>
<keyword evidence="16" id="KW-0325">Glycoprotein</keyword>
<dbReference type="KEGG" id="bfo:118413944"/>
<dbReference type="PROSITE" id="PS50026">
    <property type="entry name" value="EGF_3"/>
    <property type="match status" value="5"/>
</dbReference>
<comment type="caution">
    <text evidence="17">Lacks conserved residue(s) required for the propagation of feature annotation.</text>
</comment>
<dbReference type="InterPro" id="IPR002557">
    <property type="entry name" value="Chitin-bd_dom"/>
</dbReference>
<dbReference type="Proteomes" id="UP000001554">
    <property type="component" value="Chromosome 4"/>
</dbReference>
<dbReference type="SUPFAM" id="SSF57625">
    <property type="entry name" value="Invertebrate chitin-binding proteins"/>
    <property type="match status" value="1"/>
</dbReference>
<dbReference type="GO" id="GO:0005576">
    <property type="term" value="C:extracellular region"/>
    <property type="evidence" value="ECO:0007669"/>
    <property type="project" value="InterPro"/>
</dbReference>
<dbReference type="FunFam" id="2.10.25.10:FF:000391">
    <property type="entry name" value="Weary, isoform C"/>
    <property type="match status" value="1"/>
</dbReference>
<evidence type="ECO:0000256" key="17">
    <source>
        <dbReference type="PROSITE-ProRule" id="PRU00076"/>
    </source>
</evidence>
<dbReference type="RefSeq" id="XP_035673510.1">
    <property type="nucleotide sequence ID" value="XM_035817617.1"/>
</dbReference>
<dbReference type="PANTHER" id="PTHR24049">
    <property type="entry name" value="CRUMBS FAMILY MEMBER"/>
    <property type="match status" value="1"/>
</dbReference>
<dbReference type="Pfam" id="PF12661">
    <property type="entry name" value="hEGF"/>
    <property type="match status" value="1"/>
</dbReference>
<evidence type="ECO:0000313" key="21">
    <source>
        <dbReference type="Proteomes" id="UP000001554"/>
    </source>
</evidence>
<dbReference type="PROSITE" id="PS50940">
    <property type="entry name" value="CHIT_BIND_II"/>
    <property type="match status" value="1"/>
</dbReference>
<feature type="domain" description="Chitin-binding type-2" evidence="20">
    <location>
        <begin position="26"/>
        <end position="83"/>
    </location>
</feature>
<dbReference type="OMA" id="ICINNPC"/>
<gene>
    <name evidence="22" type="primary">LOC118413944</name>
</gene>
<organism evidence="21 22">
    <name type="scientific">Branchiostoma floridae</name>
    <name type="common">Florida lancelet</name>
    <name type="synonym">Amphioxus</name>
    <dbReference type="NCBI Taxonomy" id="7739"/>
    <lineage>
        <taxon>Eukaryota</taxon>
        <taxon>Metazoa</taxon>
        <taxon>Chordata</taxon>
        <taxon>Cephalochordata</taxon>
        <taxon>Leptocardii</taxon>
        <taxon>Amphioxiformes</taxon>
        <taxon>Branchiostomatidae</taxon>
        <taxon>Branchiostoma</taxon>
    </lineage>
</organism>
<dbReference type="OrthoDB" id="283575at2759"/>
<accession>A0A9J7L137</accession>
<dbReference type="GO" id="GO:0006032">
    <property type="term" value="P:chitin catabolic process"/>
    <property type="evidence" value="ECO:0007669"/>
    <property type="project" value="UniProtKB-KW"/>
</dbReference>
<evidence type="ECO:0000259" key="20">
    <source>
        <dbReference type="PROSITE" id="PS50940"/>
    </source>
</evidence>
<comment type="catalytic activity">
    <reaction evidence="1">
        <text>Random endo-hydrolysis of N-acetyl-beta-D-glucosaminide (1-&gt;4)-beta-linkages in chitin and chitodextrins.</text>
        <dbReference type="EC" id="3.2.1.14"/>
    </reaction>
</comment>
<dbReference type="GeneID" id="118413944"/>
<dbReference type="FunFam" id="2.10.25.10:FF:000321">
    <property type="entry name" value="Protein delta homolog 1"/>
    <property type="match status" value="2"/>
</dbReference>
<keyword evidence="9" id="KW-0677">Repeat</keyword>
<keyword evidence="11" id="KW-0914">Notch signaling pathway</keyword>
<keyword evidence="4" id="KW-0217">Developmental protein</keyword>
<dbReference type="GO" id="GO:0007219">
    <property type="term" value="P:Notch signaling pathway"/>
    <property type="evidence" value="ECO:0007669"/>
    <property type="project" value="UniProtKB-KW"/>
</dbReference>
<dbReference type="PROSITE" id="PS00010">
    <property type="entry name" value="ASX_HYDROXYL"/>
    <property type="match status" value="2"/>
</dbReference>
<dbReference type="InterPro" id="IPR051022">
    <property type="entry name" value="Notch_Cell-Fate_Det"/>
</dbReference>
<evidence type="ECO:0000256" key="16">
    <source>
        <dbReference type="ARBA" id="ARBA00023180"/>
    </source>
</evidence>
<feature type="disulfide bond" evidence="17">
    <location>
        <begin position="225"/>
        <end position="234"/>
    </location>
</feature>
<keyword evidence="10" id="KW-0106">Calcium</keyword>
<dbReference type="GO" id="GO:0008843">
    <property type="term" value="F:endochitinase activity"/>
    <property type="evidence" value="ECO:0007669"/>
    <property type="project" value="UniProtKB-EC"/>
</dbReference>
<feature type="domain" description="EGF-like" evidence="19">
    <location>
        <begin position="86"/>
        <end position="122"/>
    </location>
</feature>
<dbReference type="SUPFAM" id="SSF57196">
    <property type="entry name" value="EGF/Laminin"/>
    <property type="match status" value="5"/>
</dbReference>
<evidence type="ECO:0000256" key="8">
    <source>
        <dbReference type="ARBA" id="ARBA00022729"/>
    </source>
</evidence>
<evidence type="ECO:0000256" key="14">
    <source>
        <dbReference type="ARBA" id="ARBA00023136"/>
    </source>
</evidence>
<dbReference type="SMART" id="SM00494">
    <property type="entry name" value="ChtBD2"/>
    <property type="match status" value="1"/>
</dbReference>
<keyword evidence="6 17" id="KW-0245">EGF-like domain</keyword>
<dbReference type="FunFam" id="2.10.25.10:FF:000095">
    <property type="entry name" value="Notch, isoform B"/>
    <property type="match status" value="1"/>
</dbReference>
<dbReference type="GO" id="GO:0005886">
    <property type="term" value="C:plasma membrane"/>
    <property type="evidence" value="ECO:0007669"/>
    <property type="project" value="UniProtKB-SubCell"/>
</dbReference>
<keyword evidence="13" id="KW-0624">Polysaccharide degradation</keyword>
<keyword evidence="5" id="KW-1003">Cell membrane</keyword>
<feature type="disulfide bond" evidence="17">
    <location>
        <begin position="186"/>
        <end position="195"/>
    </location>
</feature>
<evidence type="ECO:0000256" key="10">
    <source>
        <dbReference type="ARBA" id="ARBA00022837"/>
    </source>
</evidence>
<sequence>MLCSILLLTLAIAVVPGRVIEDTASGFDCSNLPEGKFYGDAEDCATYHLCLVGRAFTLTCPDGLYWDQGKKVCNQKAKVACKSSQVKQICINNPCQNGGTCSDVTGGYTCACAPGWQGKDCDEADHCWNKPCQNGGVCTDDGTGYKCACLPGWQGNACDEPDPCASFPCQNGGLCMVAQNSYNCMCPVGWHGVNCQDKDVDPCQNNPCENGGNCMVIDNIMSCVCPIGWSGKNCEVSTSCQSNPCLNGGFCVQEPAGFSCTCQTGWVGDFCQFGCQDPPSLFTCPDTWSLKWLDGTGIRHLTGNDSAYCADVFCYPPYFTGFAGSPTYLHERVELDRVHAFQALRYMTEIGQDINSENGLALQHVFFSVLDYAERRNRSGERVWRQLGPIRMPDGTCCPKYGLGTYYRATEAFHFMGML</sequence>
<feature type="disulfide bond" evidence="17">
    <location>
        <begin position="149"/>
        <end position="158"/>
    </location>
</feature>
<dbReference type="CDD" id="cd00054">
    <property type="entry name" value="EGF_CA"/>
    <property type="match status" value="5"/>
</dbReference>
<feature type="chain" id="PRO_5039915687" description="chitinase" evidence="18">
    <location>
        <begin position="18"/>
        <end position="419"/>
    </location>
</feature>
<dbReference type="GO" id="GO:0008061">
    <property type="term" value="F:chitin binding"/>
    <property type="evidence" value="ECO:0007669"/>
    <property type="project" value="InterPro"/>
</dbReference>
<dbReference type="SMART" id="SM00181">
    <property type="entry name" value="EGF"/>
    <property type="match status" value="5"/>
</dbReference>
<feature type="disulfide bond" evidence="17">
    <location>
        <begin position="262"/>
        <end position="271"/>
    </location>
</feature>
<dbReference type="Gene3D" id="3.20.20.80">
    <property type="entry name" value="Glycosidases"/>
    <property type="match status" value="1"/>
</dbReference>
<evidence type="ECO:0000256" key="1">
    <source>
        <dbReference type="ARBA" id="ARBA00000822"/>
    </source>
</evidence>
<dbReference type="Pfam" id="PF00008">
    <property type="entry name" value="EGF"/>
    <property type="match status" value="4"/>
</dbReference>
<keyword evidence="8 18" id="KW-0732">Signal</keyword>
<feature type="domain" description="EGF-like" evidence="19">
    <location>
        <begin position="199"/>
        <end position="235"/>
    </location>
</feature>
<evidence type="ECO:0000256" key="9">
    <source>
        <dbReference type="ARBA" id="ARBA00022737"/>
    </source>
</evidence>
<dbReference type="AlphaFoldDB" id="A0A9J7L137"/>
<feature type="domain" description="EGF-like" evidence="19">
    <location>
        <begin position="160"/>
        <end position="196"/>
    </location>
</feature>
<evidence type="ECO:0000313" key="22">
    <source>
        <dbReference type="RefSeq" id="XP_035673510.1"/>
    </source>
</evidence>
<feature type="signal peptide" evidence="18">
    <location>
        <begin position="1"/>
        <end position="17"/>
    </location>
</feature>
<keyword evidence="21" id="KW-1185">Reference proteome</keyword>
<dbReference type="EC" id="3.2.1.14" evidence="3"/>
<dbReference type="PRINTS" id="PR00010">
    <property type="entry name" value="EGFBLOOD"/>
</dbReference>
<comment type="subcellular location">
    <subcellularLocation>
        <location evidence="2">Cell membrane</location>
        <topology evidence="2">Single-pass type I membrane protein</topology>
    </subcellularLocation>
</comment>
<keyword evidence="13" id="KW-0146">Chitin degradation</keyword>
<evidence type="ECO:0000259" key="19">
    <source>
        <dbReference type="PROSITE" id="PS50026"/>
    </source>
</evidence>
<evidence type="ECO:0000256" key="4">
    <source>
        <dbReference type="ARBA" id="ARBA00022473"/>
    </source>
</evidence>
<evidence type="ECO:0000256" key="15">
    <source>
        <dbReference type="ARBA" id="ARBA00023157"/>
    </source>
</evidence>
<dbReference type="PROSITE" id="PS00022">
    <property type="entry name" value="EGF_1"/>
    <property type="match status" value="5"/>
</dbReference>
<keyword evidence="13" id="KW-0119">Carbohydrate metabolism</keyword>
<keyword evidence="7" id="KW-0812">Transmembrane</keyword>
<dbReference type="InterPro" id="IPR000742">
    <property type="entry name" value="EGF"/>
</dbReference>
<dbReference type="InterPro" id="IPR001881">
    <property type="entry name" value="EGF-like_Ca-bd_dom"/>
</dbReference>
<evidence type="ECO:0000256" key="5">
    <source>
        <dbReference type="ARBA" id="ARBA00022475"/>
    </source>
</evidence>
<evidence type="ECO:0000256" key="2">
    <source>
        <dbReference type="ARBA" id="ARBA00004251"/>
    </source>
</evidence>
<dbReference type="InterPro" id="IPR013032">
    <property type="entry name" value="EGF-like_CS"/>
</dbReference>
<dbReference type="FunFam" id="2.10.25.10:FF:000143">
    <property type="entry name" value="Protein crumbs 1"/>
    <property type="match status" value="1"/>
</dbReference>
<keyword evidence="15 17" id="KW-1015">Disulfide bond</keyword>
<dbReference type="Gene3D" id="2.10.25.10">
    <property type="entry name" value="Laminin"/>
    <property type="match status" value="5"/>
</dbReference>
<reference evidence="22" key="2">
    <citation type="submission" date="2025-08" db="UniProtKB">
        <authorList>
            <consortium name="RefSeq"/>
        </authorList>
    </citation>
    <scope>IDENTIFICATION</scope>
    <source>
        <strain evidence="22">S238N-H82</strain>
        <tissue evidence="22">Testes</tissue>
    </source>
</reference>
<evidence type="ECO:0000256" key="18">
    <source>
        <dbReference type="SAM" id="SignalP"/>
    </source>
</evidence>
<keyword evidence="14" id="KW-0472">Membrane</keyword>
<protein>
    <recommendedName>
        <fullName evidence="3">chitinase</fullName>
        <ecNumber evidence="3">3.2.1.14</ecNumber>
    </recommendedName>
</protein>
<evidence type="ECO:0000256" key="11">
    <source>
        <dbReference type="ARBA" id="ARBA00022976"/>
    </source>
</evidence>